<dbReference type="PANTHER" id="PTHR43404">
    <property type="entry name" value="LIPOPOLYSACCHARIDE CHOLINEPHOSPHOTRANSFERASE LICD"/>
    <property type="match status" value="1"/>
</dbReference>
<evidence type="ECO:0000313" key="3">
    <source>
        <dbReference type="EMBL" id="EPF30667.1"/>
    </source>
</evidence>
<dbReference type="OrthoDB" id="9786100at2"/>
<dbReference type="PANTHER" id="PTHR43404:SF1">
    <property type="entry name" value="MNN4P"/>
    <property type="match status" value="1"/>
</dbReference>
<proteinExistence type="predicted"/>
<feature type="domain" description="LicD/FKTN/FKRP nucleotidyltransferase" evidence="2">
    <location>
        <begin position="42"/>
        <end position="259"/>
    </location>
</feature>
<feature type="compositionally biased region" description="Basic and acidic residues" evidence="1">
    <location>
        <begin position="295"/>
        <end position="306"/>
    </location>
</feature>
<dbReference type="HOGENOM" id="CLU_075543_0_0_12"/>
<organism evidence="3 4">
    <name type="scientific">Treponema maltophilum ATCC 51939</name>
    <dbReference type="NCBI Taxonomy" id="1125699"/>
    <lineage>
        <taxon>Bacteria</taxon>
        <taxon>Pseudomonadati</taxon>
        <taxon>Spirochaetota</taxon>
        <taxon>Spirochaetia</taxon>
        <taxon>Spirochaetales</taxon>
        <taxon>Treponemataceae</taxon>
        <taxon>Treponema</taxon>
    </lineage>
</organism>
<dbReference type="InterPro" id="IPR007074">
    <property type="entry name" value="LicD/FKTN/FKRP_NTP_transf"/>
</dbReference>
<evidence type="ECO:0000256" key="1">
    <source>
        <dbReference type="SAM" id="MobiDB-lite"/>
    </source>
</evidence>
<evidence type="ECO:0000313" key="4">
    <source>
        <dbReference type="Proteomes" id="UP000014541"/>
    </source>
</evidence>
<dbReference type="STRING" id="1125699.HMPREF9194_00986"/>
<dbReference type="InterPro" id="IPR052942">
    <property type="entry name" value="LPS_cholinephosphotransferase"/>
</dbReference>
<accession>S3KEP4</accession>
<dbReference type="PATRIC" id="fig|1125699.3.peg.1010"/>
<dbReference type="AlphaFoldDB" id="S3KEP4"/>
<protein>
    <recommendedName>
        <fullName evidence="2">LicD/FKTN/FKRP nucleotidyltransferase domain-containing protein</fullName>
    </recommendedName>
</protein>
<dbReference type="Proteomes" id="UP000014541">
    <property type="component" value="Unassembled WGS sequence"/>
</dbReference>
<feature type="region of interest" description="Disordered" evidence="1">
    <location>
        <begin position="278"/>
        <end position="306"/>
    </location>
</feature>
<evidence type="ECO:0000259" key="2">
    <source>
        <dbReference type="Pfam" id="PF04991"/>
    </source>
</evidence>
<dbReference type="GO" id="GO:0009100">
    <property type="term" value="P:glycoprotein metabolic process"/>
    <property type="evidence" value="ECO:0007669"/>
    <property type="project" value="UniProtKB-ARBA"/>
</dbReference>
<dbReference type="EMBL" id="ATFF01000006">
    <property type="protein sequence ID" value="EPF30667.1"/>
    <property type="molecule type" value="Genomic_DNA"/>
</dbReference>
<dbReference type="eggNOG" id="COG3475">
    <property type="taxonomic scope" value="Bacteria"/>
</dbReference>
<name>S3KEP4_TREMA</name>
<gene>
    <name evidence="3" type="ORF">HMPREF9194_00986</name>
</gene>
<reference evidence="3 4" key="1">
    <citation type="submission" date="2013-04" db="EMBL/GenBank/DDBJ databases">
        <title>The Genome Sequence of Treponema maltophilum ATCC 51939.</title>
        <authorList>
            <consortium name="The Broad Institute Genomics Platform"/>
            <person name="Earl A."/>
            <person name="Ward D."/>
            <person name="Feldgarden M."/>
            <person name="Gevers D."/>
            <person name="Leonetti C."/>
            <person name="Blanton J.M."/>
            <person name="Dewhirst F.E."/>
            <person name="Izard J."/>
            <person name="Walker B."/>
            <person name="Young S."/>
            <person name="Zeng Q."/>
            <person name="Gargeya S."/>
            <person name="Fitzgerald M."/>
            <person name="Haas B."/>
            <person name="Abouelleil A."/>
            <person name="Allen A.W."/>
            <person name="Alvarado L."/>
            <person name="Arachchi H.M."/>
            <person name="Berlin A.M."/>
            <person name="Chapman S.B."/>
            <person name="Gainer-Dewar J."/>
            <person name="Goldberg J."/>
            <person name="Griggs A."/>
            <person name="Gujja S."/>
            <person name="Hansen M."/>
            <person name="Howarth C."/>
            <person name="Imamovic A."/>
            <person name="Ireland A."/>
            <person name="Larimer J."/>
            <person name="McCowan C."/>
            <person name="Murphy C."/>
            <person name="Pearson M."/>
            <person name="Poon T.W."/>
            <person name="Priest M."/>
            <person name="Roberts A."/>
            <person name="Saif S."/>
            <person name="Shea T."/>
            <person name="Sisk P."/>
            <person name="Sykes S."/>
            <person name="Wortman J."/>
            <person name="Nusbaum C."/>
            <person name="Birren B."/>
        </authorList>
    </citation>
    <scope>NUCLEOTIDE SEQUENCE [LARGE SCALE GENOMIC DNA]</scope>
    <source>
        <strain evidence="3 4">ATCC 51939</strain>
    </source>
</reference>
<sequence>MDTYTDMNEFLHIPDERLSGGTVLRQAQLVMLRILRVFDAICKKHSLTYWLDAGTLLGAARHGGFIPWDDDIDVMMPLADYEHFCKIAPQELPFDMFFQTVHTDPEHDICWAKIRDRFSYMDDPGGPYNYSQGIPIDIFPGYLQTERQFKYRNLFGLLPPFNNAPLKPSKRNSWKRNAYFAVWGLIQSLIRPFIKLNTIQKLLQKWGVHGVKGFCYNPLLPWFQFFPEDVVLPVSKIQFEGYEFSAPANTDLYLTIYFGDWRKLPPVSKRHSHNIQGIHITDAGPKPHKSSLRWSDYHGTETRSKN</sequence>
<dbReference type="Pfam" id="PF04991">
    <property type="entry name" value="LicD"/>
    <property type="match status" value="1"/>
</dbReference>
<keyword evidence="4" id="KW-1185">Reference proteome</keyword>
<comment type="caution">
    <text evidence="3">The sequence shown here is derived from an EMBL/GenBank/DDBJ whole genome shotgun (WGS) entry which is preliminary data.</text>
</comment>